<proteinExistence type="predicted"/>
<dbReference type="InterPro" id="IPR001845">
    <property type="entry name" value="HTH_ArsR_DNA-bd_dom"/>
</dbReference>
<dbReference type="EMBL" id="JBHRSA010000002">
    <property type="protein sequence ID" value="MFC3038647.1"/>
    <property type="molecule type" value="Genomic_DNA"/>
</dbReference>
<dbReference type="RefSeq" id="WP_390266597.1">
    <property type="nucleotide sequence ID" value="NZ_JBHRSA010000002.1"/>
</dbReference>
<protein>
    <submittedName>
        <fullName evidence="5">ArsR/SmtB family transcription factor</fullName>
    </submittedName>
</protein>
<feature type="domain" description="HTH arsR-type" evidence="4">
    <location>
        <begin position="6"/>
        <end position="100"/>
    </location>
</feature>
<name>A0ABV7CQF6_9BACI</name>
<dbReference type="PRINTS" id="PR00778">
    <property type="entry name" value="HTHARSR"/>
</dbReference>
<evidence type="ECO:0000256" key="3">
    <source>
        <dbReference type="ARBA" id="ARBA00023163"/>
    </source>
</evidence>
<evidence type="ECO:0000256" key="2">
    <source>
        <dbReference type="ARBA" id="ARBA00023125"/>
    </source>
</evidence>
<keyword evidence="3" id="KW-0804">Transcription</keyword>
<dbReference type="PANTHER" id="PTHR43132:SF6">
    <property type="entry name" value="HTH-TYPE TRANSCRIPTIONAL REPRESSOR CZRA"/>
    <property type="match status" value="1"/>
</dbReference>
<dbReference type="SMART" id="SM00418">
    <property type="entry name" value="HTH_ARSR"/>
    <property type="match status" value="1"/>
</dbReference>
<dbReference type="InterPro" id="IPR036390">
    <property type="entry name" value="WH_DNA-bd_sf"/>
</dbReference>
<dbReference type="InterPro" id="IPR036388">
    <property type="entry name" value="WH-like_DNA-bd_sf"/>
</dbReference>
<dbReference type="InterPro" id="IPR051011">
    <property type="entry name" value="Metal_resp_trans_reg"/>
</dbReference>
<dbReference type="Gene3D" id="1.10.10.10">
    <property type="entry name" value="Winged helix-like DNA-binding domain superfamily/Winged helix DNA-binding domain"/>
    <property type="match status" value="1"/>
</dbReference>
<reference evidence="6" key="1">
    <citation type="journal article" date="2019" name="Int. J. Syst. Evol. Microbiol.">
        <title>The Global Catalogue of Microorganisms (GCM) 10K type strain sequencing project: providing services to taxonomists for standard genome sequencing and annotation.</title>
        <authorList>
            <consortium name="The Broad Institute Genomics Platform"/>
            <consortium name="The Broad Institute Genome Sequencing Center for Infectious Disease"/>
            <person name="Wu L."/>
            <person name="Ma J."/>
        </authorList>
    </citation>
    <scope>NUCLEOTIDE SEQUENCE [LARGE SCALE GENOMIC DNA]</scope>
    <source>
        <strain evidence="6">KCTC 13128</strain>
    </source>
</reference>
<gene>
    <name evidence="5" type="ORF">ACFOGI_00080</name>
</gene>
<dbReference type="PROSITE" id="PS50987">
    <property type="entry name" value="HTH_ARSR_2"/>
    <property type="match status" value="1"/>
</dbReference>
<dbReference type="SUPFAM" id="SSF46785">
    <property type="entry name" value="Winged helix' DNA-binding domain"/>
    <property type="match status" value="1"/>
</dbReference>
<comment type="caution">
    <text evidence="5">The sequence shown here is derived from an EMBL/GenBank/DDBJ whole genome shotgun (WGS) entry which is preliminary data.</text>
</comment>
<evidence type="ECO:0000259" key="4">
    <source>
        <dbReference type="PROSITE" id="PS50987"/>
    </source>
</evidence>
<evidence type="ECO:0000313" key="5">
    <source>
        <dbReference type="EMBL" id="MFC3038647.1"/>
    </source>
</evidence>
<organism evidence="5 6">
    <name type="scientific">Virgibacillus xinjiangensis</name>
    <dbReference type="NCBI Taxonomy" id="393090"/>
    <lineage>
        <taxon>Bacteria</taxon>
        <taxon>Bacillati</taxon>
        <taxon>Bacillota</taxon>
        <taxon>Bacilli</taxon>
        <taxon>Bacillales</taxon>
        <taxon>Bacillaceae</taxon>
        <taxon>Virgibacillus</taxon>
    </lineage>
</organism>
<dbReference type="NCBIfam" id="NF033788">
    <property type="entry name" value="HTH_metalloreg"/>
    <property type="match status" value="1"/>
</dbReference>
<evidence type="ECO:0000313" key="6">
    <source>
        <dbReference type="Proteomes" id="UP001595279"/>
    </source>
</evidence>
<dbReference type="CDD" id="cd00090">
    <property type="entry name" value="HTH_ARSR"/>
    <property type="match status" value="1"/>
</dbReference>
<dbReference type="PANTHER" id="PTHR43132">
    <property type="entry name" value="ARSENICAL RESISTANCE OPERON REPRESSOR ARSR-RELATED"/>
    <property type="match status" value="1"/>
</dbReference>
<evidence type="ECO:0000256" key="1">
    <source>
        <dbReference type="ARBA" id="ARBA00023015"/>
    </source>
</evidence>
<keyword evidence="2" id="KW-0238">DNA-binding</keyword>
<keyword evidence="1" id="KW-0805">Transcription regulation</keyword>
<sequence>MNNQPLQEEMASDIAQTFKALADPTRVKILHLLLYRSYSVGEIAEKLEMNQSTISHQLKYLKHLHLVKNKREKTKYIYSIDDRHVMNMLEQTIAHIQHTEGDSK</sequence>
<dbReference type="Pfam" id="PF01022">
    <property type="entry name" value="HTH_5"/>
    <property type="match status" value="1"/>
</dbReference>
<accession>A0ABV7CQF6</accession>
<keyword evidence="6" id="KW-1185">Reference proteome</keyword>
<dbReference type="InterPro" id="IPR011991">
    <property type="entry name" value="ArsR-like_HTH"/>
</dbReference>
<dbReference type="Proteomes" id="UP001595279">
    <property type="component" value="Unassembled WGS sequence"/>
</dbReference>